<name>A0A336MHJ0_CULSO</name>
<dbReference type="PROSITE" id="PS50053">
    <property type="entry name" value="UBIQUITIN_2"/>
    <property type="match status" value="1"/>
</dbReference>
<evidence type="ECO:0000256" key="1">
    <source>
        <dbReference type="ARBA" id="ARBA00022614"/>
    </source>
</evidence>
<organism evidence="4">
    <name type="scientific">Culicoides sonorensis</name>
    <name type="common">Biting midge</name>
    <dbReference type="NCBI Taxonomy" id="179676"/>
    <lineage>
        <taxon>Eukaryota</taxon>
        <taxon>Metazoa</taxon>
        <taxon>Ecdysozoa</taxon>
        <taxon>Arthropoda</taxon>
        <taxon>Hexapoda</taxon>
        <taxon>Insecta</taxon>
        <taxon>Pterygota</taxon>
        <taxon>Neoptera</taxon>
        <taxon>Endopterygota</taxon>
        <taxon>Diptera</taxon>
        <taxon>Nematocera</taxon>
        <taxon>Chironomoidea</taxon>
        <taxon>Ceratopogonidae</taxon>
        <taxon>Ceratopogoninae</taxon>
        <taxon>Culicoides</taxon>
        <taxon>Monoculicoides</taxon>
    </lineage>
</organism>
<dbReference type="PANTHER" id="PTHR15454">
    <property type="entry name" value="NISCHARIN RELATED"/>
    <property type="match status" value="1"/>
</dbReference>
<dbReference type="OMA" id="GREEMRF"/>
<dbReference type="Gene3D" id="3.10.20.90">
    <property type="entry name" value="Phosphatidylinositol 3-kinase Catalytic Subunit, Chain A, domain 1"/>
    <property type="match status" value="1"/>
</dbReference>
<keyword evidence="2" id="KW-0677">Repeat</keyword>
<reference evidence="4" key="1">
    <citation type="submission" date="2018-07" db="EMBL/GenBank/DDBJ databases">
        <authorList>
            <person name="Quirk P.G."/>
            <person name="Krulwich T.A."/>
        </authorList>
    </citation>
    <scope>NUCLEOTIDE SEQUENCE</scope>
</reference>
<dbReference type="Pfam" id="PF14560">
    <property type="entry name" value="Ubiquitin_2"/>
    <property type="match status" value="1"/>
</dbReference>
<dbReference type="Gene3D" id="3.80.10.10">
    <property type="entry name" value="Ribonuclease Inhibitor"/>
    <property type="match status" value="2"/>
</dbReference>
<feature type="domain" description="Ubiquitin-like" evidence="3">
    <location>
        <begin position="389"/>
        <end position="480"/>
    </location>
</feature>
<evidence type="ECO:0000256" key="2">
    <source>
        <dbReference type="ARBA" id="ARBA00022737"/>
    </source>
</evidence>
<keyword evidence="1" id="KW-0433">Leucine-rich repeat</keyword>
<evidence type="ECO:0000259" key="3">
    <source>
        <dbReference type="PROSITE" id="PS50053"/>
    </source>
</evidence>
<dbReference type="EMBL" id="UFQT01001095">
    <property type="protein sequence ID" value="SSX28891.1"/>
    <property type="molecule type" value="Genomic_DNA"/>
</dbReference>
<dbReference type="VEuPathDB" id="VectorBase:CSON000596"/>
<dbReference type="SUPFAM" id="SSF52058">
    <property type="entry name" value="L domain-like"/>
    <property type="match status" value="1"/>
</dbReference>
<dbReference type="InterPro" id="IPR032675">
    <property type="entry name" value="LRR_dom_sf"/>
</dbReference>
<dbReference type="InterPro" id="IPR000626">
    <property type="entry name" value="Ubiquitin-like_dom"/>
</dbReference>
<proteinExistence type="predicted"/>
<protein>
    <submittedName>
        <fullName evidence="4">CSON000596 protein</fullName>
    </submittedName>
</protein>
<gene>
    <name evidence="4" type="primary">CSON000596</name>
</gene>
<evidence type="ECO:0000313" key="4">
    <source>
        <dbReference type="EMBL" id="SSX28891.1"/>
    </source>
</evidence>
<dbReference type="FunFam" id="3.80.10.10:FF:000846">
    <property type="entry name" value="Predicted protein"/>
    <property type="match status" value="1"/>
</dbReference>
<dbReference type="InterPro" id="IPR047991">
    <property type="entry name" value="TBCEL_Ubl"/>
</dbReference>
<dbReference type="GO" id="GO:0005737">
    <property type="term" value="C:cytoplasm"/>
    <property type="evidence" value="ECO:0007669"/>
    <property type="project" value="TreeGrafter"/>
</dbReference>
<accession>A0A336MHJ0</accession>
<dbReference type="AlphaFoldDB" id="A0A336MHJ0"/>
<dbReference type="SUPFAM" id="SSF54236">
    <property type="entry name" value="Ubiquitin-like"/>
    <property type="match status" value="1"/>
</dbReference>
<sequence>MPTLLEALEEKYGFGGLTDCDSQKGELVSIFVPKLPPRLSVPTLLVLNDCNIDSAGEKEQIKQKCKLVKELDLAQNKLENWNEIYTILAHMPSVEFVNLSMNKLTVPTPIDPPCPVQMNSLRSLVLNNTKLDWYSVEQLLSLLPVLEELHLSLNEYTHVLIDTQDVDDDVEVGEVPHDDDDETQDESGIECMCRQDASYKRSDSTSSMYKKTNAHEGVKKLHLTGNWLEDWCEIARVGRIFPNLEALVLADCPIKSLTPHCDNNSINKTTQEVPHEYFKKLALLNLASAKLSTWDEIDRLAQFPSLTNLRTQNWPLWEKCDSTEHERRQLLIGRLPNVQVLNGGGVIGVTEREDAERAFIRYYLDKPESDRPERYAELIAKHGKLDPLVNIDLRPEKRVKITFTYGDSSEERPVDVYRTVFDLKHRLERIVGIPASKMRLFYVDQDYRDIQGPEEMKYPQKQLYRYNIQNGDEIIIDLKK</sequence>
<dbReference type="CDD" id="cd17045">
    <property type="entry name" value="Ubl_TBCEL"/>
    <property type="match status" value="1"/>
</dbReference>
<dbReference type="InterPro" id="IPR029071">
    <property type="entry name" value="Ubiquitin-like_domsf"/>
</dbReference>